<dbReference type="Gene3D" id="3.90.226.10">
    <property type="entry name" value="2-enoyl-CoA Hydratase, Chain A, domain 1"/>
    <property type="match status" value="1"/>
</dbReference>
<dbReference type="RefSeq" id="WP_207508282.1">
    <property type="nucleotide sequence ID" value="NZ_FNCF01000009.1"/>
</dbReference>
<dbReference type="SUPFAM" id="SSF52096">
    <property type="entry name" value="ClpP/crotonase"/>
    <property type="match status" value="1"/>
</dbReference>
<evidence type="ECO:0000313" key="2">
    <source>
        <dbReference type="Proteomes" id="UP000198863"/>
    </source>
</evidence>
<dbReference type="InterPro" id="IPR001753">
    <property type="entry name" value="Enoyl-CoA_hydra/iso"/>
</dbReference>
<keyword evidence="2" id="KW-1185">Reference proteome</keyword>
<dbReference type="EMBL" id="FNCF01000009">
    <property type="protein sequence ID" value="SDH12443.1"/>
    <property type="molecule type" value="Genomic_DNA"/>
</dbReference>
<protein>
    <submittedName>
        <fullName evidence="1">Enoyl-CoA hydratase</fullName>
    </submittedName>
</protein>
<reference evidence="2" key="1">
    <citation type="submission" date="2016-10" db="EMBL/GenBank/DDBJ databases">
        <authorList>
            <person name="Varghese N."/>
            <person name="Submissions S."/>
        </authorList>
    </citation>
    <scope>NUCLEOTIDE SEQUENCE [LARGE SCALE GENOMIC DNA]</scope>
    <source>
        <strain evidence="2">DSM 44526</strain>
    </source>
</reference>
<dbReference type="PANTHER" id="PTHR11941">
    <property type="entry name" value="ENOYL-COA HYDRATASE-RELATED"/>
    <property type="match status" value="1"/>
</dbReference>
<organism evidence="1 2">
    <name type="scientific">Klenkia brasiliensis</name>
    <dbReference type="NCBI Taxonomy" id="333142"/>
    <lineage>
        <taxon>Bacteria</taxon>
        <taxon>Bacillati</taxon>
        <taxon>Actinomycetota</taxon>
        <taxon>Actinomycetes</taxon>
        <taxon>Geodermatophilales</taxon>
        <taxon>Geodermatophilaceae</taxon>
        <taxon>Klenkia</taxon>
    </lineage>
</organism>
<dbReference type="Proteomes" id="UP000198863">
    <property type="component" value="Unassembled WGS sequence"/>
</dbReference>
<gene>
    <name evidence="1" type="ORF">SAMN05660324_4375</name>
</gene>
<dbReference type="InterPro" id="IPR029045">
    <property type="entry name" value="ClpP/crotonase-like_dom_sf"/>
</dbReference>
<name>A0A1G7ZUW6_9ACTN</name>
<dbReference type="GO" id="GO:0003824">
    <property type="term" value="F:catalytic activity"/>
    <property type="evidence" value="ECO:0007669"/>
    <property type="project" value="UniProtKB-ARBA"/>
</dbReference>
<sequence length="265" mass="28999">MAEHRYLRTSVEGGVGVLQLDHPAKRNALGWELHEELVAALEDWAWDDDVACVLLIGDEECFCAGWALDVLEGTTGVDRTRFTDLAMRLMVALYDYRKPTVAAVAGVAPGYGMDLATMCDITIASESAVFGSTQVKYAMNGFYHALQSRVGPQRARRMFFTGDPVDAQEALRSGLVDEVVPVGQLRESALRLAGQIAEHGAELTTVLKEVALRAGPMDHVAATAYELRVTHDLVQRGLFTTRVAEGLQRLRAGTSRATERLARRP</sequence>
<evidence type="ECO:0000313" key="1">
    <source>
        <dbReference type="EMBL" id="SDH12443.1"/>
    </source>
</evidence>
<dbReference type="Pfam" id="PF00378">
    <property type="entry name" value="ECH_1"/>
    <property type="match status" value="1"/>
</dbReference>
<dbReference type="PANTHER" id="PTHR11941:SF54">
    <property type="entry name" value="ENOYL-COA HYDRATASE, MITOCHONDRIAL"/>
    <property type="match status" value="1"/>
</dbReference>
<dbReference type="CDD" id="cd06558">
    <property type="entry name" value="crotonase-like"/>
    <property type="match status" value="1"/>
</dbReference>
<proteinExistence type="predicted"/>
<dbReference type="AlphaFoldDB" id="A0A1G7ZUW6"/>
<dbReference type="GO" id="GO:0006635">
    <property type="term" value="P:fatty acid beta-oxidation"/>
    <property type="evidence" value="ECO:0007669"/>
    <property type="project" value="TreeGrafter"/>
</dbReference>
<accession>A0A1G7ZUW6</accession>